<dbReference type="GO" id="GO:0004497">
    <property type="term" value="F:monooxygenase activity"/>
    <property type="evidence" value="ECO:0007669"/>
    <property type="project" value="UniProtKB-KW"/>
</dbReference>
<evidence type="ECO:0000259" key="2">
    <source>
        <dbReference type="Pfam" id="PF00296"/>
    </source>
</evidence>
<proteinExistence type="predicted"/>
<dbReference type="InterPro" id="IPR024003">
    <property type="entry name" value="Luciferase-like_KPN01858"/>
</dbReference>
<sequence length="405" mass="42364">MTTPPATPPTSPVSTTSPDPATASATTGSGPRLGFFTRLLEDAPAPDRYRFALEQVQHAERVGFASAWVAQHHFGEHEGGLPSPFVLLAAAAERTTRIGLGTGVVTLPIDDPVRAAEDAAVLDALSGGRVQLGVASGGTDSSFAPFAREVIDRRELFEDHLAVFLETLEGHGIRGSAARLYPAAGTLAGRVWQGTFSAAGGARAGARGHGVMLSRTQPRPAANPRAALHEVQLPIVAAYRDALPVRAPYRVLASRTALVVDEDDRGRALDLARDGLRRLASTFIGADAGDLGIDDLIALTDTHVGTPEEVTASLAADHTLRLATDVTFQVHSIAATHELTLRSLELLATEVAPRLGLATGAAASTALHRAHRTDRANRARAGLHDHLATGEHRVDALVPTPGGNA</sequence>
<dbReference type="SUPFAM" id="SSF51679">
    <property type="entry name" value="Bacterial luciferase-like"/>
    <property type="match status" value="1"/>
</dbReference>
<dbReference type="InterPro" id="IPR011251">
    <property type="entry name" value="Luciferase-like_dom"/>
</dbReference>
<feature type="compositionally biased region" description="Pro residues" evidence="1">
    <location>
        <begin position="1"/>
        <end position="11"/>
    </location>
</feature>
<reference evidence="3 4" key="1">
    <citation type="submission" date="2020-08" db="EMBL/GenBank/DDBJ databases">
        <title>The Agave Microbiome: Exploring the role of microbial communities in plant adaptations to desert environments.</title>
        <authorList>
            <person name="Partida-Martinez L.P."/>
        </authorList>
    </citation>
    <scope>NUCLEOTIDE SEQUENCE [LARGE SCALE GENOMIC DNA]</scope>
    <source>
        <strain evidence="3 4">AS2.23</strain>
    </source>
</reference>
<organism evidence="3 4">
    <name type="scientific">Kineococcus radiotolerans</name>
    <dbReference type="NCBI Taxonomy" id="131568"/>
    <lineage>
        <taxon>Bacteria</taxon>
        <taxon>Bacillati</taxon>
        <taxon>Actinomycetota</taxon>
        <taxon>Actinomycetes</taxon>
        <taxon>Kineosporiales</taxon>
        <taxon>Kineosporiaceae</taxon>
        <taxon>Kineococcus</taxon>
    </lineage>
</organism>
<dbReference type="NCBIfam" id="TIGR04027">
    <property type="entry name" value="LLM_KPN_01858"/>
    <property type="match status" value="1"/>
</dbReference>
<keyword evidence="3" id="KW-0560">Oxidoreductase</keyword>
<dbReference type="InterPro" id="IPR036661">
    <property type="entry name" value="Luciferase-like_sf"/>
</dbReference>
<comment type="caution">
    <text evidence="3">The sequence shown here is derived from an EMBL/GenBank/DDBJ whole genome shotgun (WGS) entry which is preliminary data.</text>
</comment>
<dbReference type="AlphaFoldDB" id="A0A7W4TQX1"/>
<reference evidence="3 4" key="2">
    <citation type="submission" date="2020-08" db="EMBL/GenBank/DDBJ databases">
        <authorList>
            <person name="Partida-Martinez L."/>
            <person name="Huntemann M."/>
            <person name="Clum A."/>
            <person name="Wang J."/>
            <person name="Palaniappan K."/>
            <person name="Ritter S."/>
            <person name="Chen I.-M."/>
            <person name="Stamatis D."/>
            <person name="Reddy T."/>
            <person name="O'Malley R."/>
            <person name="Daum C."/>
            <person name="Shapiro N."/>
            <person name="Ivanova N."/>
            <person name="Kyrpides N."/>
            <person name="Woyke T."/>
        </authorList>
    </citation>
    <scope>NUCLEOTIDE SEQUENCE [LARGE SCALE GENOMIC DNA]</scope>
    <source>
        <strain evidence="3 4">AS2.23</strain>
    </source>
</reference>
<dbReference type="EMBL" id="JACHVY010000008">
    <property type="protein sequence ID" value="MBB2903471.1"/>
    <property type="molecule type" value="Genomic_DNA"/>
</dbReference>
<dbReference type="Pfam" id="PF00296">
    <property type="entry name" value="Bac_luciferase"/>
    <property type="match status" value="1"/>
</dbReference>
<name>A0A7W4TQX1_KINRA</name>
<dbReference type="InterPro" id="IPR050766">
    <property type="entry name" value="Bact_Lucif_Oxidored"/>
</dbReference>
<evidence type="ECO:0000313" key="4">
    <source>
        <dbReference type="Proteomes" id="UP000533269"/>
    </source>
</evidence>
<evidence type="ECO:0000256" key="1">
    <source>
        <dbReference type="SAM" id="MobiDB-lite"/>
    </source>
</evidence>
<dbReference type="RefSeq" id="WP_183393076.1">
    <property type="nucleotide sequence ID" value="NZ_JACHVY010000008.1"/>
</dbReference>
<dbReference type="GO" id="GO:0016705">
    <property type="term" value="F:oxidoreductase activity, acting on paired donors, with incorporation or reduction of molecular oxygen"/>
    <property type="evidence" value="ECO:0007669"/>
    <property type="project" value="InterPro"/>
</dbReference>
<feature type="domain" description="Luciferase-like" evidence="2">
    <location>
        <begin position="45"/>
        <end position="260"/>
    </location>
</feature>
<feature type="compositionally biased region" description="Low complexity" evidence="1">
    <location>
        <begin position="12"/>
        <end position="27"/>
    </location>
</feature>
<dbReference type="GO" id="GO:0005829">
    <property type="term" value="C:cytosol"/>
    <property type="evidence" value="ECO:0007669"/>
    <property type="project" value="TreeGrafter"/>
</dbReference>
<accession>A0A7W4TQX1</accession>
<gene>
    <name evidence="3" type="ORF">FHR75_004313</name>
</gene>
<dbReference type="PANTHER" id="PTHR30137">
    <property type="entry name" value="LUCIFERASE-LIKE MONOOXYGENASE"/>
    <property type="match status" value="1"/>
</dbReference>
<dbReference type="PANTHER" id="PTHR30137:SF15">
    <property type="entry name" value="BLL6902 PROTEIN"/>
    <property type="match status" value="1"/>
</dbReference>
<feature type="region of interest" description="Disordered" evidence="1">
    <location>
        <begin position="1"/>
        <end position="30"/>
    </location>
</feature>
<evidence type="ECO:0000313" key="3">
    <source>
        <dbReference type="EMBL" id="MBB2903471.1"/>
    </source>
</evidence>
<protein>
    <submittedName>
        <fullName evidence="3">Putative FMN-dependent luciferase-like monooxygenase</fullName>
    </submittedName>
</protein>
<dbReference type="Proteomes" id="UP000533269">
    <property type="component" value="Unassembled WGS sequence"/>
</dbReference>
<keyword evidence="3" id="KW-0503">Monooxygenase</keyword>
<dbReference type="Gene3D" id="3.20.20.30">
    <property type="entry name" value="Luciferase-like domain"/>
    <property type="match status" value="1"/>
</dbReference>